<accession>A0ABQ9GBE9</accession>
<sequence>MASVFRVLRMPVLLQPQNATLVIMTCVYLHNFLRKSSLSYAPHEILDTAEALHSVDTTVGIEGEMTSFIPFRPIARRASNFAENVRHIFTQYVNYAHKLPWQESHSSCIRDAEDPTSMVDLCTFQLIRWFSPVTTPYQTPNSQKDPTSSSTVYTERTRQMTDLSYAEAVSTDRTSLPSERLLALSAGPLPNINFRSSCRVYTGRSNEHSLVRQCSLAQVSEEIWEAVNTEAFRADKVKRGEWGAAPVCKGRGEREIPDKTRRTSGIVRHDSHKGKSESDPHRESNPVRLGRRRILAPVRSTAQMLYCTFPRAGLASTTGGIDRAKVSILGTRLSARAVTIKQTCFVPLLRRRQLMGLACWSEQLSIARPFLAVILSVCAVQPWDVHGPESSGLKIADKFRSDDAGPLSYAGSGPMDGGKKPGQLRLDGGKTPDLRRLDGGKTPA</sequence>
<evidence type="ECO:0000256" key="1">
    <source>
        <dbReference type="SAM" id="MobiDB-lite"/>
    </source>
</evidence>
<feature type="compositionally biased region" description="Basic and acidic residues" evidence="1">
    <location>
        <begin position="427"/>
        <end position="444"/>
    </location>
</feature>
<organism evidence="2 3">
    <name type="scientific">Dryococelus australis</name>
    <dbReference type="NCBI Taxonomy" id="614101"/>
    <lineage>
        <taxon>Eukaryota</taxon>
        <taxon>Metazoa</taxon>
        <taxon>Ecdysozoa</taxon>
        <taxon>Arthropoda</taxon>
        <taxon>Hexapoda</taxon>
        <taxon>Insecta</taxon>
        <taxon>Pterygota</taxon>
        <taxon>Neoptera</taxon>
        <taxon>Polyneoptera</taxon>
        <taxon>Phasmatodea</taxon>
        <taxon>Verophasmatodea</taxon>
        <taxon>Anareolatae</taxon>
        <taxon>Phasmatidae</taxon>
        <taxon>Eurycanthinae</taxon>
        <taxon>Dryococelus</taxon>
    </lineage>
</organism>
<evidence type="ECO:0000313" key="3">
    <source>
        <dbReference type="Proteomes" id="UP001159363"/>
    </source>
</evidence>
<protein>
    <submittedName>
        <fullName evidence="2">Uncharacterized protein</fullName>
    </submittedName>
</protein>
<gene>
    <name evidence="2" type="ORF">PR048_030337</name>
</gene>
<evidence type="ECO:0000313" key="2">
    <source>
        <dbReference type="EMBL" id="KAJ8868797.1"/>
    </source>
</evidence>
<dbReference type="Proteomes" id="UP001159363">
    <property type="component" value="Chromosome 13"/>
</dbReference>
<keyword evidence="3" id="KW-1185">Reference proteome</keyword>
<comment type="caution">
    <text evidence="2">The sequence shown here is derived from an EMBL/GenBank/DDBJ whole genome shotgun (WGS) entry which is preliminary data.</text>
</comment>
<dbReference type="EMBL" id="JARBHB010000014">
    <property type="protein sequence ID" value="KAJ8868797.1"/>
    <property type="molecule type" value="Genomic_DNA"/>
</dbReference>
<feature type="region of interest" description="Disordered" evidence="1">
    <location>
        <begin position="405"/>
        <end position="444"/>
    </location>
</feature>
<name>A0ABQ9GBE9_9NEOP</name>
<feature type="region of interest" description="Disordered" evidence="1">
    <location>
        <begin position="248"/>
        <end position="287"/>
    </location>
</feature>
<reference evidence="2 3" key="1">
    <citation type="submission" date="2023-02" db="EMBL/GenBank/DDBJ databases">
        <title>LHISI_Scaffold_Assembly.</title>
        <authorList>
            <person name="Stuart O.P."/>
            <person name="Cleave R."/>
            <person name="Magrath M.J.L."/>
            <person name="Mikheyev A.S."/>
        </authorList>
    </citation>
    <scope>NUCLEOTIDE SEQUENCE [LARGE SCALE GENOMIC DNA]</scope>
    <source>
        <strain evidence="2">Daus_M_001</strain>
        <tissue evidence="2">Leg muscle</tissue>
    </source>
</reference>
<proteinExistence type="predicted"/>
<feature type="compositionally biased region" description="Basic and acidic residues" evidence="1">
    <location>
        <begin position="250"/>
        <end position="285"/>
    </location>
</feature>